<protein>
    <submittedName>
        <fullName evidence="3">Envelope stress response membrane protein PspC</fullName>
    </submittedName>
</protein>
<keyword evidence="4" id="KW-1185">Reference proteome</keyword>
<comment type="caution">
    <text evidence="3">The sequence shown here is derived from an EMBL/GenBank/DDBJ whole genome shotgun (WGS) entry which is preliminary data.</text>
</comment>
<dbReference type="RefSeq" id="WP_303544575.1">
    <property type="nucleotide sequence ID" value="NZ_JAUOTP010000008.1"/>
</dbReference>
<keyword evidence="1" id="KW-1133">Transmembrane helix</keyword>
<dbReference type="Proteomes" id="UP001169764">
    <property type="component" value="Unassembled WGS sequence"/>
</dbReference>
<reference evidence="3" key="1">
    <citation type="submission" date="2023-07" db="EMBL/GenBank/DDBJ databases">
        <authorList>
            <person name="Kim M."/>
        </authorList>
    </citation>
    <scope>NUCLEOTIDE SEQUENCE</scope>
    <source>
        <strain evidence="3">BIUV-7</strain>
    </source>
</reference>
<keyword evidence="1" id="KW-0472">Membrane</keyword>
<gene>
    <name evidence="3" type="primary">pspC</name>
    <name evidence="3" type="ORF">Q4F19_16015</name>
</gene>
<proteinExistence type="predicted"/>
<evidence type="ECO:0000259" key="2">
    <source>
        <dbReference type="Pfam" id="PF04024"/>
    </source>
</evidence>
<sequence>MTPRRTHFYLDKREGKFLGVCSGIGDYTGIDPLLIRVGFVLIGFATGFMGGGQLLAYFLVAWLAQDKPREFDYEDREDRKFWQKVRAKPANSVRDVRARFRDIDRRLADVETHVTSQNSRLAAEIEALR</sequence>
<evidence type="ECO:0000313" key="3">
    <source>
        <dbReference type="EMBL" id="MDO6415897.1"/>
    </source>
</evidence>
<evidence type="ECO:0000256" key="1">
    <source>
        <dbReference type="SAM" id="Phobius"/>
    </source>
</evidence>
<keyword evidence="1" id="KW-0812">Transmembrane</keyword>
<dbReference type="InterPro" id="IPR007168">
    <property type="entry name" value="Phageshock_PspC_N"/>
</dbReference>
<feature type="transmembrane region" description="Helical" evidence="1">
    <location>
        <begin position="33"/>
        <end position="60"/>
    </location>
</feature>
<dbReference type="EMBL" id="JAUOTP010000008">
    <property type="protein sequence ID" value="MDO6415897.1"/>
    <property type="molecule type" value="Genomic_DNA"/>
</dbReference>
<feature type="domain" description="Phage shock protein PspC N-terminal" evidence="2">
    <location>
        <begin position="7"/>
        <end position="64"/>
    </location>
</feature>
<evidence type="ECO:0000313" key="4">
    <source>
        <dbReference type="Proteomes" id="UP001169764"/>
    </source>
</evidence>
<accession>A0ABT8YC40</accession>
<dbReference type="Pfam" id="PF04024">
    <property type="entry name" value="PspC"/>
    <property type="match status" value="1"/>
</dbReference>
<dbReference type="InterPro" id="IPR014320">
    <property type="entry name" value="Phageshock_PspC"/>
</dbReference>
<name>A0ABT8YC40_9SPHN</name>
<dbReference type="NCBIfam" id="TIGR02978">
    <property type="entry name" value="phageshock_pspC"/>
    <property type="match status" value="1"/>
</dbReference>
<organism evidence="3 4">
    <name type="scientific">Sphingomonas natans</name>
    <dbReference type="NCBI Taxonomy" id="3063330"/>
    <lineage>
        <taxon>Bacteria</taxon>
        <taxon>Pseudomonadati</taxon>
        <taxon>Pseudomonadota</taxon>
        <taxon>Alphaproteobacteria</taxon>
        <taxon>Sphingomonadales</taxon>
        <taxon>Sphingomonadaceae</taxon>
        <taxon>Sphingomonas</taxon>
    </lineage>
</organism>